<dbReference type="PANTHER" id="PTHR13355:SF11">
    <property type="entry name" value="GLUCOSAMINE 6-PHOSPHATE N-ACETYLTRANSFERASE"/>
    <property type="match status" value="1"/>
</dbReference>
<dbReference type="GO" id="GO:0004343">
    <property type="term" value="F:glucosamine 6-phosphate N-acetyltransferase activity"/>
    <property type="evidence" value="ECO:0007669"/>
    <property type="project" value="TreeGrafter"/>
</dbReference>
<keyword evidence="3" id="KW-1185">Reference proteome</keyword>
<dbReference type="Gene3D" id="3.40.630.30">
    <property type="match status" value="1"/>
</dbReference>
<comment type="caution">
    <text evidence="2">The sequence shown here is derived from an EMBL/GenBank/DDBJ whole genome shotgun (WGS) entry which is preliminary data.</text>
</comment>
<proteinExistence type="predicted"/>
<dbReference type="EMBL" id="JAKRRX010000153">
    <property type="protein sequence ID" value="MCW8335899.1"/>
    <property type="molecule type" value="Genomic_DNA"/>
</dbReference>
<sequence>MEVSIGNSNDLIVQAQLIRNQVFTKEQLIPQALDLDGLDEVSDHILVKKNDEPIATARLTCQSDGSAVLARVAVTKSHRGLGLASDIVNAAIQHAKNLNVTSIEIHAHGYLKNYYEKFGFQFIKEVEMVGEHQLIEMRLGLLQAAREW</sequence>
<name>A0A9X3CHG1_9VIBR</name>
<protein>
    <submittedName>
        <fullName evidence="2">GNAT family N-acetyltransferase</fullName>
        <ecNumber evidence="2">2.3.1.-</ecNumber>
    </submittedName>
</protein>
<keyword evidence="2" id="KW-0808">Transferase</keyword>
<evidence type="ECO:0000313" key="2">
    <source>
        <dbReference type="EMBL" id="MCW8335899.1"/>
    </source>
</evidence>
<dbReference type="Pfam" id="PF13673">
    <property type="entry name" value="Acetyltransf_10"/>
    <property type="match status" value="1"/>
</dbReference>
<dbReference type="AlphaFoldDB" id="A0A9X3CHG1"/>
<reference evidence="2" key="1">
    <citation type="submission" date="2022-02" db="EMBL/GenBank/DDBJ databases">
        <title>Vibrio sp. nov., a new bacterium isolated from Bohai sea, China.</title>
        <authorList>
            <person name="Yuan Y."/>
        </authorList>
    </citation>
    <scope>NUCLEOTIDE SEQUENCE</scope>
    <source>
        <strain evidence="2">DBSS07</strain>
    </source>
</reference>
<gene>
    <name evidence="2" type="ORF">MD483_18980</name>
</gene>
<dbReference type="InterPro" id="IPR016181">
    <property type="entry name" value="Acyl_CoA_acyltransferase"/>
</dbReference>
<organism evidence="2 3">
    <name type="scientific">Vibrio paucivorans</name>
    <dbReference type="NCBI Taxonomy" id="2829489"/>
    <lineage>
        <taxon>Bacteria</taxon>
        <taxon>Pseudomonadati</taxon>
        <taxon>Pseudomonadota</taxon>
        <taxon>Gammaproteobacteria</taxon>
        <taxon>Vibrionales</taxon>
        <taxon>Vibrionaceae</taxon>
        <taxon>Vibrio</taxon>
    </lineage>
</organism>
<dbReference type="Proteomes" id="UP001155586">
    <property type="component" value="Unassembled WGS sequence"/>
</dbReference>
<dbReference type="PANTHER" id="PTHR13355">
    <property type="entry name" value="GLUCOSAMINE 6-PHOSPHATE N-ACETYLTRANSFERASE"/>
    <property type="match status" value="1"/>
</dbReference>
<keyword evidence="2" id="KW-0012">Acyltransferase</keyword>
<dbReference type="SUPFAM" id="SSF55729">
    <property type="entry name" value="Acyl-CoA N-acyltransferases (Nat)"/>
    <property type="match status" value="1"/>
</dbReference>
<dbReference type="EC" id="2.3.1.-" evidence="2"/>
<dbReference type="CDD" id="cd04301">
    <property type="entry name" value="NAT_SF"/>
    <property type="match status" value="1"/>
</dbReference>
<dbReference type="RefSeq" id="WP_265688991.1">
    <property type="nucleotide sequence ID" value="NZ_JAKRRX010000153.1"/>
</dbReference>
<evidence type="ECO:0000313" key="3">
    <source>
        <dbReference type="Proteomes" id="UP001155586"/>
    </source>
</evidence>
<dbReference type="InterPro" id="IPR039143">
    <property type="entry name" value="GNPNAT1-like"/>
</dbReference>
<dbReference type="InterPro" id="IPR000182">
    <property type="entry name" value="GNAT_dom"/>
</dbReference>
<feature type="domain" description="N-acetyltransferase" evidence="1">
    <location>
        <begin position="1"/>
        <end position="142"/>
    </location>
</feature>
<dbReference type="PROSITE" id="PS51186">
    <property type="entry name" value="GNAT"/>
    <property type="match status" value="1"/>
</dbReference>
<accession>A0A9X3CHG1</accession>
<evidence type="ECO:0000259" key="1">
    <source>
        <dbReference type="PROSITE" id="PS51186"/>
    </source>
</evidence>